<protein>
    <submittedName>
        <fullName evidence="2">Uncharacterized protein</fullName>
    </submittedName>
</protein>
<keyword evidence="1" id="KW-1133">Transmembrane helix</keyword>
<feature type="transmembrane region" description="Helical" evidence="1">
    <location>
        <begin position="6"/>
        <end position="24"/>
    </location>
</feature>
<comment type="caution">
    <text evidence="2">The sequence shown here is derived from an EMBL/GenBank/DDBJ whole genome shotgun (WGS) entry which is preliminary data.</text>
</comment>
<keyword evidence="3" id="KW-1185">Reference proteome</keyword>
<keyword evidence="1" id="KW-0812">Transmembrane</keyword>
<proteinExistence type="predicted"/>
<dbReference type="AlphaFoldDB" id="A0A398BNA4"/>
<organism evidence="2 3">
    <name type="scientific">Peribacillus asahii</name>
    <dbReference type="NCBI Taxonomy" id="228899"/>
    <lineage>
        <taxon>Bacteria</taxon>
        <taxon>Bacillati</taxon>
        <taxon>Bacillota</taxon>
        <taxon>Bacilli</taxon>
        <taxon>Bacillales</taxon>
        <taxon>Bacillaceae</taxon>
        <taxon>Peribacillus</taxon>
    </lineage>
</organism>
<keyword evidence="1" id="KW-0472">Membrane</keyword>
<dbReference type="Proteomes" id="UP000266016">
    <property type="component" value="Unassembled WGS sequence"/>
</dbReference>
<reference evidence="2 3" key="1">
    <citation type="submission" date="2018-08" db="EMBL/GenBank/DDBJ databases">
        <title>Bacillus jemisoniae sp. nov., Bacillus chryseoplanitiae sp. nov., Bacillus resnikiae sp. nov., and Bacillus frankliniae sp. nov., isolated from Viking spacecraft and associated surfaces.</title>
        <authorList>
            <person name="Seuylemezian A."/>
            <person name="Vaishampayan P."/>
        </authorList>
    </citation>
    <scope>NUCLEOTIDE SEQUENCE [LARGE SCALE GENOMIC DNA]</scope>
    <source>
        <strain evidence="2 3">MA001</strain>
    </source>
</reference>
<sequence length="62" mass="7054">MLREYSIRFLIVMIIGACVMLLFITGKLGQASSNELNRLWEKEGGTTIVYVDCTYDIEKHIG</sequence>
<dbReference type="EMBL" id="QWVS01000002">
    <property type="protein sequence ID" value="RID89270.1"/>
    <property type="molecule type" value="Genomic_DNA"/>
</dbReference>
<accession>A0A398BNA4</accession>
<gene>
    <name evidence="2" type="ORF">D1953_01510</name>
</gene>
<name>A0A398BNA4_9BACI</name>
<evidence type="ECO:0000313" key="2">
    <source>
        <dbReference type="EMBL" id="RID89270.1"/>
    </source>
</evidence>
<evidence type="ECO:0000313" key="3">
    <source>
        <dbReference type="Proteomes" id="UP000266016"/>
    </source>
</evidence>
<dbReference type="RefSeq" id="WP_119115379.1">
    <property type="nucleotide sequence ID" value="NZ_QWVS01000002.1"/>
</dbReference>
<evidence type="ECO:0000256" key="1">
    <source>
        <dbReference type="SAM" id="Phobius"/>
    </source>
</evidence>